<keyword evidence="2" id="KW-0812">Transmembrane</keyword>
<dbReference type="GeneID" id="36553310"/>
<keyword evidence="2" id="KW-1133">Transmembrane helix</keyword>
<evidence type="ECO:0000313" key="4">
    <source>
        <dbReference type="EMBL" id="PLB51273.1"/>
    </source>
</evidence>
<dbReference type="InterPro" id="IPR025509">
    <property type="entry name" value="DUF4396"/>
</dbReference>
<dbReference type="EMBL" id="MSFO01000003">
    <property type="protein sequence ID" value="PLB51273.1"/>
    <property type="molecule type" value="Genomic_DNA"/>
</dbReference>
<feature type="domain" description="DUF4396" evidence="3">
    <location>
        <begin position="79"/>
        <end position="212"/>
    </location>
</feature>
<dbReference type="AlphaFoldDB" id="A0A2I2GEG6"/>
<dbReference type="STRING" id="1392250.A0A2I2GEG6"/>
<keyword evidence="2" id="KW-0472">Membrane</keyword>
<dbReference type="VEuPathDB" id="FungiDB:P170DRAFT_382672"/>
<feature type="transmembrane region" description="Helical" evidence="2">
    <location>
        <begin position="187"/>
        <end position="208"/>
    </location>
</feature>
<evidence type="ECO:0000256" key="2">
    <source>
        <dbReference type="SAM" id="Phobius"/>
    </source>
</evidence>
<dbReference type="RefSeq" id="XP_024706575.1">
    <property type="nucleotide sequence ID" value="XM_024845611.1"/>
</dbReference>
<evidence type="ECO:0000313" key="5">
    <source>
        <dbReference type="Proteomes" id="UP000234275"/>
    </source>
</evidence>
<reference evidence="4 5" key="1">
    <citation type="submission" date="2016-12" db="EMBL/GenBank/DDBJ databases">
        <title>The genomes of Aspergillus section Nigri reveals drivers in fungal speciation.</title>
        <authorList>
            <consortium name="DOE Joint Genome Institute"/>
            <person name="Vesth T.C."/>
            <person name="Nybo J."/>
            <person name="Theobald S."/>
            <person name="Brandl J."/>
            <person name="Frisvad J.C."/>
            <person name="Nielsen K.F."/>
            <person name="Lyhne E.K."/>
            <person name="Kogle M.E."/>
            <person name="Kuo A."/>
            <person name="Riley R."/>
            <person name="Clum A."/>
            <person name="Nolan M."/>
            <person name="Lipzen A."/>
            <person name="Salamov A."/>
            <person name="Henrissat B."/>
            <person name="Wiebenga A."/>
            <person name="De Vries R.P."/>
            <person name="Grigoriev I.V."/>
            <person name="Mortensen U.H."/>
            <person name="Andersen M.R."/>
            <person name="Baker S.E."/>
        </authorList>
    </citation>
    <scope>NUCLEOTIDE SEQUENCE [LARGE SCALE GENOMIC DNA]</scope>
    <source>
        <strain evidence="4 5">IBT 23096</strain>
    </source>
</reference>
<gene>
    <name evidence="4" type="ORF">P170DRAFT_382672</name>
</gene>
<evidence type="ECO:0000259" key="3">
    <source>
        <dbReference type="Pfam" id="PF14342"/>
    </source>
</evidence>
<dbReference type="Pfam" id="PF14342">
    <property type="entry name" value="DUF4396"/>
    <property type="match status" value="1"/>
</dbReference>
<feature type="transmembrane region" description="Helical" evidence="2">
    <location>
        <begin position="117"/>
        <end position="136"/>
    </location>
</feature>
<protein>
    <recommendedName>
        <fullName evidence="3">DUF4396 domain-containing protein</fullName>
    </recommendedName>
</protein>
<comment type="caution">
    <text evidence="4">The sequence shown here is derived from an EMBL/GenBank/DDBJ whole genome shotgun (WGS) entry which is preliminary data.</text>
</comment>
<feature type="region of interest" description="Disordered" evidence="1">
    <location>
        <begin position="36"/>
        <end position="63"/>
    </location>
</feature>
<dbReference type="Proteomes" id="UP000234275">
    <property type="component" value="Unassembled WGS sequence"/>
</dbReference>
<accession>A0A2I2GEG6</accession>
<organism evidence="4 5">
    <name type="scientific">Aspergillus steynii IBT 23096</name>
    <dbReference type="NCBI Taxonomy" id="1392250"/>
    <lineage>
        <taxon>Eukaryota</taxon>
        <taxon>Fungi</taxon>
        <taxon>Dikarya</taxon>
        <taxon>Ascomycota</taxon>
        <taxon>Pezizomycotina</taxon>
        <taxon>Eurotiomycetes</taxon>
        <taxon>Eurotiomycetidae</taxon>
        <taxon>Eurotiales</taxon>
        <taxon>Aspergillaceae</taxon>
        <taxon>Aspergillus</taxon>
        <taxon>Aspergillus subgen. Circumdati</taxon>
    </lineage>
</organism>
<feature type="compositionally biased region" description="Polar residues" evidence="1">
    <location>
        <begin position="43"/>
        <end position="63"/>
    </location>
</feature>
<proteinExistence type="predicted"/>
<dbReference type="OrthoDB" id="2128064at2759"/>
<sequence>MLSTRLCPLSPRISRGSGQHILLSLRPFSTISPRQACPKSSCAGKNTPSPASHNPGQDSNSNADTRSLLRASFWSSRPTWKRASINTLRCLVGCTIGDFSALWVLQTYLPGLGMGTIMGLSMASGISTSILLETMLLKHGPDKLPLPAAFRTATGMSLVSMLAMEAAENAVDWHLTGGVVAVQDPAFWAAAAVSIAAGFLAPLPYNYVRLRRWGRSCH</sequence>
<keyword evidence="5" id="KW-1185">Reference proteome</keyword>
<evidence type="ECO:0000256" key="1">
    <source>
        <dbReference type="SAM" id="MobiDB-lite"/>
    </source>
</evidence>
<name>A0A2I2GEG6_9EURO</name>